<dbReference type="EMBL" id="CM047591">
    <property type="protein sequence ID" value="KAI9918416.1"/>
    <property type="molecule type" value="Genomic_DNA"/>
</dbReference>
<evidence type="ECO:0000313" key="1">
    <source>
        <dbReference type="EMBL" id="KAI9918416.1"/>
    </source>
</evidence>
<reference evidence="1 2" key="1">
    <citation type="journal article" date="2022" name="bioRxiv">
        <title>The genome of the oomycete Peronosclerospora sorghi, a cosmopolitan pathogen of maize and sorghum, is inflated with dispersed pseudogenes.</title>
        <authorList>
            <person name="Fletcher K."/>
            <person name="Martin F."/>
            <person name="Isakeit T."/>
            <person name="Cavanaugh K."/>
            <person name="Magill C."/>
            <person name="Michelmore R."/>
        </authorList>
    </citation>
    <scope>NUCLEOTIDE SEQUENCE [LARGE SCALE GENOMIC DNA]</scope>
    <source>
        <strain evidence="1">P6</strain>
    </source>
</reference>
<name>A0ACC0WJE0_9STRA</name>
<sequence length="185" mass="20253">MTRPYEIDYLWNAKKALSSSFTSEATNYQLRNIDCINSTFPSKRANDTQSSLLNMPSIVCPIILNVSPSSEEPEAACNLGSFIGAEVLIKGIGITKKCFDVCHALITVLPNTVDVHEMRLDSGRLQLCCQHVKFKVFRDQWGPAIMLSVFSNVGRIISAQSSMFKSRNDSAASNIGGLIISGEST</sequence>
<protein>
    <submittedName>
        <fullName evidence="1">Uncharacterized protein</fullName>
    </submittedName>
</protein>
<comment type="caution">
    <text evidence="1">The sequence shown here is derived from an EMBL/GenBank/DDBJ whole genome shotgun (WGS) entry which is preliminary data.</text>
</comment>
<dbReference type="Proteomes" id="UP001163321">
    <property type="component" value="Chromosome 12"/>
</dbReference>
<gene>
    <name evidence="1" type="ORF">PsorP6_011646</name>
</gene>
<evidence type="ECO:0000313" key="2">
    <source>
        <dbReference type="Proteomes" id="UP001163321"/>
    </source>
</evidence>
<accession>A0ACC0WJE0</accession>
<organism evidence="1 2">
    <name type="scientific">Peronosclerospora sorghi</name>
    <dbReference type="NCBI Taxonomy" id="230839"/>
    <lineage>
        <taxon>Eukaryota</taxon>
        <taxon>Sar</taxon>
        <taxon>Stramenopiles</taxon>
        <taxon>Oomycota</taxon>
        <taxon>Peronosporomycetes</taxon>
        <taxon>Peronosporales</taxon>
        <taxon>Peronosporaceae</taxon>
        <taxon>Peronosclerospora</taxon>
    </lineage>
</organism>
<proteinExistence type="predicted"/>
<keyword evidence="2" id="KW-1185">Reference proteome</keyword>